<proteinExistence type="predicted"/>
<dbReference type="EMBL" id="LFKP01000005">
    <property type="protein sequence ID" value="OHV97832.1"/>
    <property type="molecule type" value="Genomic_DNA"/>
</dbReference>
<dbReference type="SUPFAM" id="SSF74653">
    <property type="entry name" value="TolA/TonB C-terminal domain"/>
    <property type="match status" value="1"/>
</dbReference>
<organism evidence="1 2">
    <name type="scientific">Janthinobacterium lividum</name>
    <dbReference type="NCBI Taxonomy" id="29581"/>
    <lineage>
        <taxon>Bacteria</taxon>
        <taxon>Pseudomonadati</taxon>
        <taxon>Pseudomonadota</taxon>
        <taxon>Betaproteobacteria</taxon>
        <taxon>Burkholderiales</taxon>
        <taxon>Oxalobacteraceae</taxon>
        <taxon>Janthinobacterium</taxon>
    </lineage>
</organism>
<reference evidence="1 2" key="1">
    <citation type="submission" date="2015-06" db="EMBL/GenBank/DDBJ databases">
        <title>Draft genome sequencing of a biphenyl-degrading bacterium, Janthinobacterium lividum MEG1.</title>
        <authorList>
            <person name="Shimodaira J."/>
            <person name="Hatta T."/>
        </authorList>
    </citation>
    <scope>NUCLEOTIDE SEQUENCE [LARGE SCALE GENOMIC DNA]</scope>
    <source>
        <strain evidence="1 2">MEG1</strain>
    </source>
</reference>
<evidence type="ECO:0000313" key="2">
    <source>
        <dbReference type="Proteomes" id="UP000179840"/>
    </source>
</evidence>
<dbReference type="AlphaFoldDB" id="A0A1S1UBK9"/>
<sequence length="133" mass="14379">MWTMLATLGVGMTVAAVQLPAASAQPVPQHWIGYAQMAGTQFEAWLSDPASDAAARLQTWMQGGQVMPPPLIVRVWVAPSGQVQRVEFASLGQAQADADLRALMTARALPEVPPPDMRQPMMLELTLNRSEAQ</sequence>
<evidence type="ECO:0008006" key="3">
    <source>
        <dbReference type="Google" id="ProtNLM"/>
    </source>
</evidence>
<gene>
    <name evidence="1" type="ORF">AKG95_09035</name>
</gene>
<name>A0A1S1UBK9_9BURK</name>
<accession>A0A1S1UBK9</accession>
<protein>
    <recommendedName>
        <fullName evidence="3">YbaB/EbfC family DNA-binding protein</fullName>
    </recommendedName>
</protein>
<evidence type="ECO:0000313" key="1">
    <source>
        <dbReference type="EMBL" id="OHV97832.1"/>
    </source>
</evidence>
<comment type="caution">
    <text evidence="1">The sequence shown here is derived from an EMBL/GenBank/DDBJ whole genome shotgun (WGS) entry which is preliminary data.</text>
</comment>
<dbReference type="Proteomes" id="UP000179840">
    <property type="component" value="Unassembled WGS sequence"/>
</dbReference>